<dbReference type="RefSeq" id="WP_046219234.1">
    <property type="nucleotide sequence ID" value="NZ_JWYV01000002.1"/>
</dbReference>
<gene>
    <name evidence="2" type="ORF">KY46_03395</name>
</gene>
<reference evidence="2 3" key="1">
    <citation type="submission" date="2014-12" db="EMBL/GenBank/DDBJ databases">
        <title>Mercury Reductase activity and rhizosphere competence traits in the genome of root associated Photobacterium halotolerans MELD1.</title>
        <authorList>
            <person name="Mathew D.C."/>
            <person name="Huang C.-C."/>
        </authorList>
    </citation>
    <scope>NUCLEOTIDE SEQUENCE [LARGE SCALE GENOMIC DNA]</scope>
    <source>
        <strain evidence="2 3">MELD1</strain>
    </source>
</reference>
<name>A0A0F5VFG0_9GAMM</name>
<sequence>MNTHSFPALMIGIAALCSVSVFAKPYLPDNQDAALLMVPELAVKSATLEDIRTLIDNAQRPSGTIDGFSLADALIQPHLNTNASPEALYLWARIQQHQHNFKGAEQTLKRLLAQQPDDASARLLLASVQTIQGKFTQARQSCLQLIGRSSMLVSAACALDNSFQQAITEDNRVQSYRELQSVATRYPSQHQEESVWLMQILAGMALALNRPEEALAHLSLPADSQRPISYLSLWAEAQLAQANPQAVLTILADVVSRSGATDDNLLLKLALAEQMTGTFQHWQVRCLNRITLREQRQDTSHAGLLASYYLLLGDRPDKALFWAKINWQQNRLLSDRQLLIDAEQAFNPQA</sequence>
<dbReference type="PATRIC" id="fig|265726.11.peg.2025"/>
<feature type="signal peptide" evidence="1">
    <location>
        <begin position="1"/>
        <end position="23"/>
    </location>
</feature>
<keyword evidence="3" id="KW-1185">Reference proteome</keyword>
<dbReference type="AlphaFoldDB" id="A0A0F5VFG0"/>
<dbReference type="Proteomes" id="UP000033633">
    <property type="component" value="Unassembled WGS sequence"/>
</dbReference>
<accession>A0A0F5VFG0</accession>
<dbReference type="STRING" id="265726.KY46_03395"/>
<dbReference type="Pfam" id="PF13432">
    <property type="entry name" value="TPR_16"/>
    <property type="match status" value="1"/>
</dbReference>
<protein>
    <submittedName>
        <fullName evidence="2">Uncharacterized protein</fullName>
    </submittedName>
</protein>
<evidence type="ECO:0000313" key="2">
    <source>
        <dbReference type="EMBL" id="KKD00869.1"/>
    </source>
</evidence>
<evidence type="ECO:0000313" key="3">
    <source>
        <dbReference type="Proteomes" id="UP000033633"/>
    </source>
</evidence>
<dbReference type="InterPro" id="IPR011990">
    <property type="entry name" value="TPR-like_helical_dom_sf"/>
</dbReference>
<feature type="chain" id="PRO_5002495997" evidence="1">
    <location>
        <begin position="24"/>
        <end position="350"/>
    </location>
</feature>
<dbReference type="OrthoDB" id="5761728at2"/>
<comment type="caution">
    <text evidence="2">The sequence shown here is derived from an EMBL/GenBank/DDBJ whole genome shotgun (WGS) entry which is preliminary data.</text>
</comment>
<evidence type="ECO:0000256" key="1">
    <source>
        <dbReference type="SAM" id="SignalP"/>
    </source>
</evidence>
<organism evidence="2 3">
    <name type="scientific">Photobacterium halotolerans</name>
    <dbReference type="NCBI Taxonomy" id="265726"/>
    <lineage>
        <taxon>Bacteria</taxon>
        <taxon>Pseudomonadati</taxon>
        <taxon>Pseudomonadota</taxon>
        <taxon>Gammaproteobacteria</taxon>
        <taxon>Vibrionales</taxon>
        <taxon>Vibrionaceae</taxon>
        <taxon>Photobacterium</taxon>
    </lineage>
</organism>
<dbReference type="SUPFAM" id="SSF48452">
    <property type="entry name" value="TPR-like"/>
    <property type="match status" value="1"/>
</dbReference>
<keyword evidence="1" id="KW-0732">Signal</keyword>
<proteinExistence type="predicted"/>
<dbReference type="EMBL" id="JWYV01000002">
    <property type="protein sequence ID" value="KKD00869.1"/>
    <property type="molecule type" value="Genomic_DNA"/>
</dbReference>
<dbReference type="Gene3D" id="1.25.40.10">
    <property type="entry name" value="Tetratricopeptide repeat domain"/>
    <property type="match status" value="1"/>
</dbReference>